<organism evidence="3">
    <name type="scientific">Menopon gallinae</name>
    <name type="common">poultry shaft louse</name>
    <dbReference type="NCBI Taxonomy" id="328185"/>
    <lineage>
        <taxon>Eukaryota</taxon>
        <taxon>Metazoa</taxon>
        <taxon>Ecdysozoa</taxon>
        <taxon>Arthropoda</taxon>
        <taxon>Hexapoda</taxon>
        <taxon>Insecta</taxon>
        <taxon>Pterygota</taxon>
        <taxon>Neoptera</taxon>
        <taxon>Paraneoptera</taxon>
        <taxon>Psocodea</taxon>
        <taxon>Troctomorpha</taxon>
        <taxon>Phthiraptera</taxon>
        <taxon>Amblycera</taxon>
        <taxon>Menoponidae</taxon>
        <taxon>Menopon</taxon>
    </lineage>
</organism>
<accession>A0AAW2I899</accession>
<proteinExistence type="predicted"/>
<evidence type="ECO:0000313" key="3">
    <source>
        <dbReference type="EMBL" id="KAL0278409.1"/>
    </source>
</evidence>
<feature type="signal peptide" evidence="2">
    <location>
        <begin position="1"/>
        <end position="25"/>
    </location>
</feature>
<feature type="chain" id="PRO_5043408036" evidence="2">
    <location>
        <begin position="26"/>
        <end position="409"/>
    </location>
</feature>
<dbReference type="AlphaFoldDB" id="A0AAW2I899"/>
<keyword evidence="1" id="KW-0812">Transmembrane</keyword>
<sequence>MACLGINSSALVFIIFICMGELVRTEQKFKKYCTRDEPQELNHILEGSGKIELKSLQEISYLIHLNKDTDSGIELNVKDFLLVDHFLVIQGVCELPGTTTKSNVHFISGEGKDSLKFRIPFVKSFFMEICPETSMSNNLAENDSNKSELTVEFKRIDEKYEGPLPDGQEHQKIKESYEVQFKGKSPAVFADLQFVELFKEAVKKIASEYSEAKNLKLDFTEPASKIVTIYAVHSCPIEWPDREICVSVRHSVFAPHLDNIKPNFELTANHLKEMWGQSVDSHLKHIELCIYQLPSKGNVTGLWLTLVIVPPIIIILFAYSAKKIFKYFKDDVTNDNDIRNKFVRPHKKKKTELEPNRYQTIPHFMNSQIYDNDRTIDGTQIGQNNYYAAILFNRYRVAQEREHAECSKQ</sequence>
<name>A0AAW2I899_9NEOP</name>
<evidence type="ECO:0000256" key="1">
    <source>
        <dbReference type="SAM" id="Phobius"/>
    </source>
</evidence>
<protein>
    <submittedName>
        <fullName evidence="3">Uncharacterized protein</fullName>
    </submittedName>
</protein>
<comment type="caution">
    <text evidence="3">The sequence shown here is derived from an EMBL/GenBank/DDBJ whole genome shotgun (WGS) entry which is preliminary data.</text>
</comment>
<gene>
    <name evidence="3" type="ORF">PYX00_000237</name>
</gene>
<dbReference type="EMBL" id="JARGDH010000001">
    <property type="protein sequence ID" value="KAL0278409.1"/>
    <property type="molecule type" value="Genomic_DNA"/>
</dbReference>
<evidence type="ECO:0000256" key="2">
    <source>
        <dbReference type="SAM" id="SignalP"/>
    </source>
</evidence>
<keyword evidence="1" id="KW-0472">Membrane</keyword>
<reference evidence="3" key="1">
    <citation type="journal article" date="2024" name="Gigascience">
        <title>Chromosome-level genome of the poultry shaft louse Menopon gallinae provides insight into the host-switching and adaptive evolution of parasitic lice.</title>
        <authorList>
            <person name="Xu Y."/>
            <person name="Ma L."/>
            <person name="Liu S."/>
            <person name="Liang Y."/>
            <person name="Liu Q."/>
            <person name="He Z."/>
            <person name="Tian L."/>
            <person name="Duan Y."/>
            <person name="Cai W."/>
            <person name="Li H."/>
            <person name="Song F."/>
        </authorList>
    </citation>
    <scope>NUCLEOTIDE SEQUENCE</scope>
    <source>
        <strain evidence="3">Cailab_2023a</strain>
    </source>
</reference>
<keyword evidence="2" id="KW-0732">Signal</keyword>
<feature type="transmembrane region" description="Helical" evidence="1">
    <location>
        <begin position="301"/>
        <end position="319"/>
    </location>
</feature>
<keyword evidence="1" id="KW-1133">Transmembrane helix</keyword>